<dbReference type="InterPro" id="IPR036390">
    <property type="entry name" value="WH_DNA-bd_sf"/>
</dbReference>
<dbReference type="Pfam" id="PF00462">
    <property type="entry name" value="Glutaredoxin"/>
    <property type="match status" value="1"/>
</dbReference>
<evidence type="ECO:0000259" key="4">
    <source>
        <dbReference type="Pfam" id="PF04784"/>
    </source>
</evidence>
<feature type="domain" description="DUF547" evidence="4">
    <location>
        <begin position="336"/>
        <end position="462"/>
    </location>
</feature>
<dbReference type="Proteomes" id="UP000031036">
    <property type="component" value="Unassembled WGS sequence"/>
</dbReference>
<dbReference type="PANTHER" id="PTHR46361:SF5">
    <property type="entry name" value="DEP DOMAIN-CONTAINING PROTEIN"/>
    <property type="match status" value="1"/>
</dbReference>
<dbReference type="Gene3D" id="1.10.10.10">
    <property type="entry name" value="Winged helix-like DNA-binding domain superfamily/Winged helix DNA-binding domain"/>
    <property type="match status" value="1"/>
</dbReference>
<dbReference type="OrthoDB" id="418495at2759"/>
<dbReference type="Pfam" id="PF00610">
    <property type="entry name" value="DEP"/>
    <property type="match status" value="1"/>
</dbReference>
<dbReference type="Pfam" id="PF04784">
    <property type="entry name" value="DUF547"/>
    <property type="match status" value="1"/>
</dbReference>
<feature type="domain" description="Glutaredoxin" evidence="2">
    <location>
        <begin position="54"/>
        <end position="113"/>
    </location>
</feature>
<dbReference type="GO" id="GO:0035556">
    <property type="term" value="P:intracellular signal transduction"/>
    <property type="evidence" value="ECO:0007669"/>
    <property type="project" value="InterPro"/>
</dbReference>
<accession>A0A0B2V947</accession>
<dbReference type="CDD" id="cd04371">
    <property type="entry name" value="DEP"/>
    <property type="match status" value="1"/>
</dbReference>
<keyword evidence="6" id="KW-1185">Reference proteome</keyword>
<proteinExistence type="predicted"/>
<feature type="non-terminal residue" evidence="5">
    <location>
        <position position="1"/>
    </location>
</feature>
<dbReference type="Gene3D" id="3.40.30.10">
    <property type="entry name" value="Glutaredoxin"/>
    <property type="match status" value="1"/>
</dbReference>
<organism evidence="5 6">
    <name type="scientific">Toxocara canis</name>
    <name type="common">Canine roundworm</name>
    <dbReference type="NCBI Taxonomy" id="6265"/>
    <lineage>
        <taxon>Eukaryota</taxon>
        <taxon>Metazoa</taxon>
        <taxon>Ecdysozoa</taxon>
        <taxon>Nematoda</taxon>
        <taxon>Chromadorea</taxon>
        <taxon>Rhabditida</taxon>
        <taxon>Spirurina</taxon>
        <taxon>Ascaridomorpha</taxon>
        <taxon>Ascaridoidea</taxon>
        <taxon>Toxocaridae</taxon>
        <taxon>Toxocara</taxon>
    </lineage>
</organism>
<gene>
    <name evidence="5" type="primary">grx</name>
    <name evidence="5" type="ORF">Tcan_10741</name>
</gene>
<dbReference type="EMBL" id="JPKZ01002197">
    <property type="protein sequence ID" value="KHN78053.1"/>
    <property type="molecule type" value="Genomic_DNA"/>
</dbReference>
<dbReference type="STRING" id="6265.A0A0B2V947"/>
<sequence>VEVVILITRRRSNERRSSVHFCRFCSSCHTFLLTRIVRYCAGVIMAEEDLKGTVIVYSIVGCTKCDAAKQHLSKLRIPYADISLDSFPQCRDEMERLCGSTDVPQIFFNDVHVGDDEGLNALVEDVTRFDALMEMLRTEEAPRGAPLLPQPQTSIDYQDGSENSASSDSDGIFLCIPNEYSRLVASMKKANIIKDNRVGPTIYRNSFKGEHFINWIMQQRHLKLKDALEIGQELIERQFGRQMSKENGEIFSPERYYQIHTREESVALNASLIADQQSPITAKELNEMLVTVLEPLYKSILADNRKMVKFTSLDDNEHFQEYVHISKDMQRLNVQDATPNEKIAVFVNIFNIMLIHAFTKFGAPSNVWQRRKLLNSTYYVIGGELYSLQSILNGILRGNRRGLDMLWEPFGSQDRRLHLALNVPIPLVHFAVNYGTKSGPPIRLYSIEKVIEEMRTAARDFLSCDDNLRIDVKKSIIFLPSIFKWYAEDFGGSKRKVHFYIDKAT</sequence>
<dbReference type="InterPro" id="IPR036249">
    <property type="entry name" value="Thioredoxin-like_sf"/>
</dbReference>
<feature type="compositionally biased region" description="Polar residues" evidence="1">
    <location>
        <begin position="150"/>
        <end position="168"/>
    </location>
</feature>
<name>A0A0B2V947_TOXCA</name>
<evidence type="ECO:0000313" key="6">
    <source>
        <dbReference type="Proteomes" id="UP000031036"/>
    </source>
</evidence>
<dbReference type="PROSITE" id="PS51354">
    <property type="entry name" value="GLUTAREDOXIN_2"/>
    <property type="match status" value="1"/>
</dbReference>
<comment type="caution">
    <text evidence="5">The sequence shown here is derived from an EMBL/GenBank/DDBJ whole genome shotgun (WGS) entry which is preliminary data.</text>
</comment>
<evidence type="ECO:0000259" key="3">
    <source>
        <dbReference type="Pfam" id="PF00610"/>
    </source>
</evidence>
<evidence type="ECO:0000259" key="2">
    <source>
        <dbReference type="Pfam" id="PF00462"/>
    </source>
</evidence>
<dbReference type="SUPFAM" id="SSF52833">
    <property type="entry name" value="Thioredoxin-like"/>
    <property type="match status" value="1"/>
</dbReference>
<dbReference type="AlphaFoldDB" id="A0A0B2V947"/>
<protein>
    <submittedName>
        <fullName evidence="5">Glutaredoxin</fullName>
    </submittedName>
</protein>
<dbReference type="InterPro" id="IPR002109">
    <property type="entry name" value="Glutaredoxin"/>
</dbReference>
<dbReference type="SUPFAM" id="SSF46785">
    <property type="entry name" value="Winged helix' DNA-binding domain"/>
    <property type="match status" value="1"/>
</dbReference>
<evidence type="ECO:0000313" key="5">
    <source>
        <dbReference type="EMBL" id="KHN78053.1"/>
    </source>
</evidence>
<dbReference type="PANTHER" id="PTHR46361">
    <property type="entry name" value="ELECTRON CARRIER/ PROTEIN DISULFIDE OXIDOREDUCTASE"/>
    <property type="match status" value="1"/>
</dbReference>
<dbReference type="OMA" id="IVVSQCH"/>
<dbReference type="InterPro" id="IPR000591">
    <property type="entry name" value="DEP_dom"/>
</dbReference>
<feature type="region of interest" description="Disordered" evidence="1">
    <location>
        <begin position="140"/>
        <end position="168"/>
    </location>
</feature>
<dbReference type="InterPro" id="IPR006869">
    <property type="entry name" value="DUF547"/>
</dbReference>
<dbReference type="InterPro" id="IPR036388">
    <property type="entry name" value="WH-like_DNA-bd_sf"/>
</dbReference>
<reference evidence="5 6" key="1">
    <citation type="submission" date="2014-11" db="EMBL/GenBank/DDBJ databases">
        <title>Genetic blueprint of the zoonotic pathogen Toxocara canis.</title>
        <authorList>
            <person name="Zhu X.-Q."/>
            <person name="Korhonen P.K."/>
            <person name="Cai H."/>
            <person name="Young N.D."/>
            <person name="Nejsum P."/>
            <person name="von Samson-Himmelstjerna G."/>
            <person name="Boag P.R."/>
            <person name="Tan P."/>
            <person name="Li Q."/>
            <person name="Min J."/>
            <person name="Yang Y."/>
            <person name="Wang X."/>
            <person name="Fang X."/>
            <person name="Hall R.S."/>
            <person name="Hofmann A."/>
            <person name="Sternberg P.W."/>
            <person name="Jex A.R."/>
            <person name="Gasser R.B."/>
        </authorList>
    </citation>
    <scope>NUCLEOTIDE SEQUENCE [LARGE SCALE GENOMIC DNA]</scope>
    <source>
        <strain evidence="5">PN_DK_2014</strain>
    </source>
</reference>
<feature type="domain" description="DEP" evidence="3">
    <location>
        <begin position="193"/>
        <end position="259"/>
    </location>
</feature>
<evidence type="ECO:0000256" key="1">
    <source>
        <dbReference type="SAM" id="MobiDB-lite"/>
    </source>
</evidence>